<proteinExistence type="inferred from homology"/>
<evidence type="ECO:0000313" key="7">
    <source>
        <dbReference type="Proteomes" id="UP000663872"/>
    </source>
</evidence>
<comment type="similarity">
    <text evidence="1 4">Belongs to the glycosyl hydrolase 5 (cellulase A) family.</text>
</comment>
<reference evidence="6" key="1">
    <citation type="submission" date="2021-02" db="EMBL/GenBank/DDBJ databases">
        <authorList>
            <person name="Nowell W R."/>
        </authorList>
    </citation>
    <scope>NUCLEOTIDE SEQUENCE</scope>
</reference>
<evidence type="ECO:0000259" key="5">
    <source>
        <dbReference type="Pfam" id="PF00150"/>
    </source>
</evidence>
<gene>
    <name evidence="6" type="ORF">GRG538_LOCUS24357</name>
</gene>
<dbReference type="EMBL" id="CAJNYT010004135">
    <property type="protein sequence ID" value="CAF3634852.1"/>
    <property type="molecule type" value="Genomic_DNA"/>
</dbReference>
<dbReference type="Gene3D" id="3.20.20.80">
    <property type="entry name" value="Glycosidases"/>
    <property type="match status" value="1"/>
</dbReference>
<dbReference type="GO" id="GO:0004553">
    <property type="term" value="F:hydrolase activity, hydrolyzing O-glycosyl compounds"/>
    <property type="evidence" value="ECO:0007669"/>
    <property type="project" value="InterPro"/>
</dbReference>
<dbReference type="InterPro" id="IPR017853">
    <property type="entry name" value="GH"/>
</dbReference>
<dbReference type="AlphaFoldDB" id="A0A818Q6Y6"/>
<sequence length="640" mass="74718">MGCSHSLSIPRHCANIRTKDGKTFKFTYHALVDHIVLLRQVAVHPEMTQPGETLNYFIADYCRRFANRKITNRHQQRRLPWQIEWIWHVHRLHPVEYHKDFSTLWPQDELFDKKYTRLRIRKNNRTHAIRLSKSKSNPTKFTPSLDLESAVLRQRDFLEKFKQHPIYSRNLSESFQDSFEKMVQNYISFLKLAREGEMIVPTFDVDLIWHTHMRFPSSYRKTCIALCGFVLNHNDAIEANILKDAYEKTADRWMQTYNVSYGKDVSVDRLRETQYIKMLFIVVCLLVFSYSAHGQPTDAYRSWSGANSFFAWALPQDDQITLINTLREKNVRVIRIFLATIDNGQAGSRAIAANDIERYRTGSPYTDSDMLTRVDQFIRNIDFYGAGRIKLIIALHDRYSLGCYAYKADSYVSKYGIPTASECSPPNDASKFYSNEQAKTDFVNRLRYLLDHVNPHFVQRWGSLNRVIFSFQIENESQGHMSTFNARWMCDINTQIRSFVNNGVLLSTGGDVDFGLSLRLENFQCSALDLISLHDYTTNEDYSRGKFQEAIQLAQQYGKRVYVEEFGGRGDAEMAQALNRIAATAHQQGLPWLVWQIVPNARSGDYEFFTKDRIAWTAFEHQAYWAQMSSSTFQWPEIWN</sequence>
<protein>
    <recommendedName>
        <fullName evidence="5">Glycoside hydrolase family 5 domain-containing protein</fullName>
    </recommendedName>
</protein>
<feature type="domain" description="Glycoside hydrolase family 5" evidence="5">
    <location>
        <begin position="292"/>
        <end position="599"/>
    </location>
</feature>
<dbReference type="PANTHER" id="PTHR34365">
    <property type="entry name" value="ENOLASE (DUF1399)"/>
    <property type="match status" value="1"/>
</dbReference>
<organism evidence="6 7">
    <name type="scientific">Rotaria socialis</name>
    <dbReference type="NCBI Taxonomy" id="392032"/>
    <lineage>
        <taxon>Eukaryota</taxon>
        <taxon>Metazoa</taxon>
        <taxon>Spiralia</taxon>
        <taxon>Gnathifera</taxon>
        <taxon>Rotifera</taxon>
        <taxon>Eurotatoria</taxon>
        <taxon>Bdelloidea</taxon>
        <taxon>Philodinida</taxon>
        <taxon>Philodinidae</taxon>
        <taxon>Rotaria</taxon>
    </lineage>
</organism>
<evidence type="ECO:0000256" key="4">
    <source>
        <dbReference type="RuleBase" id="RU361153"/>
    </source>
</evidence>
<keyword evidence="3 4" id="KW-0326">Glycosidase</keyword>
<dbReference type="Pfam" id="PF00150">
    <property type="entry name" value="Cellulase"/>
    <property type="match status" value="1"/>
</dbReference>
<evidence type="ECO:0000256" key="2">
    <source>
        <dbReference type="ARBA" id="ARBA00022801"/>
    </source>
</evidence>
<dbReference type="Proteomes" id="UP000663872">
    <property type="component" value="Unassembled WGS sequence"/>
</dbReference>
<keyword evidence="2 4" id="KW-0378">Hydrolase</keyword>
<dbReference type="PANTHER" id="PTHR34365:SF7">
    <property type="entry name" value="GLYCINE-RICH DOMAIN-CONTAINING PROTEIN 1"/>
    <property type="match status" value="1"/>
</dbReference>
<dbReference type="SUPFAM" id="SSF51445">
    <property type="entry name" value="(Trans)glycosidases"/>
    <property type="match status" value="1"/>
</dbReference>
<evidence type="ECO:0000256" key="3">
    <source>
        <dbReference type="ARBA" id="ARBA00023295"/>
    </source>
</evidence>
<dbReference type="GO" id="GO:0000272">
    <property type="term" value="P:polysaccharide catabolic process"/>
    <property type="evidence" value="ECO:0007669"/>
    <property type="project" value="InterPro"/>
</dbReference>
<dbReference type="Pfam" id="PF07173">
    <property type="entry name" value="GRDP-like"/>
    <property type="match status" value="1"/>
</dbReference>
<evidence type="ECO:0000313" key="6">
    <source>
        <dbReference type="EMBL" id="CAF3634852.1"/>
    </source>
</evidence>
<dbReference type="InterPro" id="IPR001547">
    <property type="entry name" value="Glyco_hydro_5"/>
</dbReference>
<evidence type="ECO:0000256" key="1">
    <source>
        <dbReference type="ARBA" id="ARBA00005641"/>
    </source>
</evidence>
<accession>A0A818Q6Y6</accession>
<comment type="caution">
    <text evidence="6">The sequence shown here is derived from an EMBL/GenBank/DDBJ whole genome shotgun (WGS) entry which is preliminary data.</text>
</comment>
<dbReference type="InterPro" id="IPR009836">
    <property type="entry name" value="GRDP-like"/>
</dbReference>
<name>A0A818Q6Y6_9BILA</name>